<name>A0ABY6P5T3_9NOCA</name>
<protein>
    <submittedName>
        <fullName evidence="2">Sulfocyanin-like copper-binding protein</fullName>
    </submittedName>
</protein>
<proteinExistence type="predicted"/>
<dbReference type="Proteomes" id="UP001164965">
    <property type="component" value="Plasmid unnamed2"/>
</dbReference>
<dbReference type="InterPro" id="IPR049544">
    <property type="entry name" value="SoxE-like_C"/>
</dbReference>
<accession>A0ABY6P5T3</accession>
<evidence type="ECO:0000313" key="3">
    <source>
        <dbReference type="Proteomes" id="UP001164965"/>
    </source>
</evidence>
<dbReference type="SUPFAM" id="SSF49503">
    <property type="entry name" value="Cupredoxins"/>
    <property type="match status" value="1"/>
</dbReference>
<sequence>MTLGDMGMNTTMGGTAPAGAQMMLQATPVSVPAGQVSFVVDNRGWRTHELIILPLDAGAGAGQRTVGADGKVTEDGALGEASTSCGNGAGDGITSGSASWVNVTLPAGHYEMVCNLANHYSDGMHQELDVS</sequence>
<evidence type="ECO:0000259" key="1">
    <source>
        <dbReference type="Pfam" id="PF06525"/>
    </source>
</evidence>
<geneLocation type="plasmid" evidence="2 3">
    <name>unnamed2</name>
</geneLocation>
<organism evidence="2 3">
    <name type="scientific">Rhodococcus antarcticus</name>
    <dbReference type="NCBI Taxonomy" id="2987751"/>
    <lineage>
        <taxon>Bacteria</taxon>
        <taxon>Bacillati</taxon>
        <taxon>Actinomycetota</taxon>
        <taxon>Actinomycetes</taxon>
        <taxon>Mycobacteriales</taxon>
        <taxon>Nocardiaceae</taxon>
        <taxon>Rhodococcus</taxon>
    </lineage>
</organism>
<dbReference type="InterPro" id="IPR008972">
    <property type="entry name" value="Cupredoxin"/>
</dbReference>
<keyword evidence="2" id="KW-0614">Plasmid</keyword>
<keyword evidence="3" id="KW-1185">Reference proteome</keyword>
<dbReference type="Pfam" id="PF06525">
    <property type="entry name" value="SoxE"/>
    <property type="match status" value="1"/>
</dbReference>
<reference evidence="2" key="1">
    <citation type="submission" date="2022-10" db="EMBL/GenBank/DDBJ databases">
        <title>Rhodococcus sp.75.</title>
        <authorList>
            <person name="Sun M."/>
        </authorList>
    </citation>
    <scope>NUCLEOTIDE SEQUENCE</scope>
    <source>
        <strain evidence="2">75</strain>
        <plasmid evidence="2">unnamed2</plasmid>
    </source>
</reference>
<gene>
    <name evidence="2" type="ORF">RHODO2019_18725</name>
</gene>
<dbReference type="Gene3D" id="2.60.40.420">
    <property type="entry name" value="Cupredoxins - blue copper proteins"/>
    <property type="match status" value="1"/>
</dbReference>
<dbReference type="EMBL" id="CP110617">
    <property type="protein sequence ID" value="UZJ27025.1"/>
    <property type="molecule type" value="Genomic_DNA"/>
</dbReference>
<dbReference type="RefSeq" id="WP_265385129.1">
    <property type="nucleotide sequence ID" value="NZ_CP110617.1"/>
</dbReference>
<evidence type="ECO:0000313" key="2">
    <source>
        <dbReference type="EMBL" id="UZJ27025.1"/>
    </source>
</evidence>
<feature type="domain" description="Sulfocyanin-like C-terminal" evidence="1">
    <location>
        <begin position="29"/>
        <end position="131"/>
    </location>
</feature>